<name>A0A7C9A5Z1_OPUST</name>
<protein>
    <submittedName>
        <fullName evidence="1">Uncharacterized protein</fullName>
    </submittedName>
</protein>
<evidence type="ECO:0000313" key="1">
    <source>
        <dbReference type="EMBL" id="MBA4657935.1"/>
    </source>
</evidence>
<accession>A0A7C9A5Z1</accession>
<dbReference type="EMBL" id="GISG01198489">
    <property type="protein sequence ID" value="MBA4657937.1"/>
    <property type="molecule type" value="Transcribed_RNA"/>
</dbReference>
<organism evidence="1">
    <name type="scientific">Opuntia streptacantha</name>
    <name type="common">Prickly pear cactus</name>
    <name type="synonym">Opuntia cardona</name>
    <dbReference type="NCBI Taxonomy" id="393608"/>
    <lineage>
        <taxon>Eukaryota</taxon>
        <taxon>Viridiplantae</taxon>
        <taxon>Streptophyta</taxon>
        <taxon>Embryophyta</taxon>
        <taxon>Tracheophyta</taxon>
        <taxon>Spermatophyta</taxon>
        <taxon>Magnoliopsida</taxon>
        <taxon>eudicotyledons</taxon>
        <taxon>Gunneridae</taxon>
        <taxon>Pentapetalae</taxon>
        <taxon>Caryophyllales</taxon>
        <taxon>Cactineae</taxon>
        <taxon>Cactaceae</taxon>
        <taxon>Opuntioideae</taxon>
        <taxon>Opuntia</taxon>
    </lineage>
</organism>
<dbReference type="EMBL" id="GISG01198482">
    <property type="protein sequence ID" value="MBA4657935.1"/>
    <property type="molecule type" value="Transcribed_RNA"/>
</dbReference>
<reference evidence="1" key="2">
    <citation type="submission" date="2020-07" db="EMBL/GenBank/DDBJ databases">
        <authorList>
            <person name="Vera ALvarez R."/>
            <person name="Arias-Moreno D.M."/>
            <person name="Jimenez-Jacinto V."/>
            <person name="Jimenez-Bremont J.F."/>
            <person name="Swaminathan K."/>
            <person name="Moose S.P."/>
            <person name="Guerrero-Gonzalez M.L."/>
            <person name="Marino-Ramirez L."/>
            <person name="Landsman D."/>
            <person name="Rodriguez-Kessler M."/>
            <person name="Delgado-Sanchez P."/>
        </authorList>
    </citation>
    <scope>NUCLEOTIDE SEQUENCE</scope>
    <source>
        <tissue evidence="1">Cladode</tissue>
    </source>
</reference>
<proteinExistence type="predicted"/>
<reference evidence="1" key="1">
    <citation type="journal article" date="2013" name="J. Plant Res.">
        <title>Effect of fungi and light on seed germination of three Opuntia species from semiarid lands of central Mexico.</title>
        <authorList>
            <person name="Delgado-Sanchez P."/>
            <person name="Jimenez-Bremont J.F."/>
            <person name="Guerrero-Gonzalez Mde L."/>
            <person name="Flores J."/>
        </authorList>
    </citation>
    <scope>NUCLEOTIDE SEQUENCE</scope>
    <source>
        <tissue evidence="1">Cladode</tissue>
    </source>
</reference>
<sequence length="107" mass="12612">MAQLIWFYPKGNLNLKCKKLILQRKQSGRLRKGSSCKGCERNKREKLLIGETHGVSLLRRRSKSLPLWKKGSNTSLSRQESKRHYWLNALKSMKFQKFRVPLSNHMN</sequence>
<dbReference type="AlphaFoldDB" id="A0A7C9A5Z1"/>